<keyword evidence="3" id="KW-1185">Reference proteome</keyword>
<feature type="domain" description="SCP" evidence="1">
    <location>
        <begin position="5"/>
        <end position="102"/>
    </location>
</feature>
<accession>A0A0B1TAE7</accession>
<organism evidence="2 3">
    <name type="scientific">Oesophagostomum dentatum</name>
    <name type="common">Nodular worm</name>
    <dbReference type="NCBI Taxonomy" id="61180"/>
    <lineage>
        <taxon>Eukaryota</taxon>
        <taxon>Metazoa</taxon>
        <taxon>Ecdysozoa</taxon>
        <taxon>Nematoda</taxon>
        <taxon>Chromadorea</taxon>
        <taxon>Rhabditida</taxon>
        <taxon>Rhabditina</taxon>
        <taxon>Rhabditomorpha</taxon>
        <taxon>Strongyloidea</taxon>
        <taxon>Strongylidae</taxon>
        <taxon>Oesophagostomum</taxon>
    </lineage>
</organism>
<dbReference type="Gene3D" id="3.40.33.10">
    <property type="entry name" value="CAP"/>
    <property type="match status" value="1"/>
</dbReference>
<evidence type="ECO:0000313" key="2">
    <source>
        <dbReference type="EMBL" id="KHJ93101.1"/>
    </source>
</evidence>
<dbReference type="InterPro" id="IPR014044">
    <property type="entry name" value="CAP_dom"/>
</dbReference>
<evidence type="ECO:0000313" key="3">
    <source>
        <dbReference type="Proteomes" id="UP000053660"/>
    </source>
</evidence>
<dbReference type="Proteomes" id="UP000053660">
    <property type="component" value="Unassembled WGS sequence"/>
</dbReference>
<name>A0A0B1TAE7_OESDE</name>
<dbReference type="AlphaFoldDB" id="A0A0B1TAE7"/>
<sequence>MQQIWSCYLEQKAIKYGCSNKGRGVPSWSGAIMYSEHFFDENIAAVITSLIGNIDNEALDANGNTVRYQGRPNLKAYANLVRDTASQIGCAWNRCGENYTMFCLTNQPLLRNNQGVYSVASKVCECPSGKKCAPWEGLCF</sequence>
<evidence type="ECO:0000259" key="1">
    <source>
        <dbReference type="Pfam" id="PF00188"/>
    </source>
</evidence>
<dbReference type="EMBL" id="KN550949">
    <property type="protein sequence ID" value="KHJ93101.1"/>
    <property type="molecule type" value="Genomic_DNA"/>
</dbReference>
<proteinExistence type="predicted"/>
<gene>
    <name evidence="2" type="ORF">OESDEN_06994</name>
</gene>
<dbReference type="InterPro" id="IPR035940">
    <property type="entry name" value="CAP_sf"/>
</dbReference>
<dbReference type="OrthoDB" id="5874910at2759"/>
<dbReference type="Pfam" id="PF00188">
    <property type="entry name" value="CAP"/>
    <property type="match status" value="1"/>
</dbReference>
<protein>
    <recommendedName>
        <fullName evidence="1">SCP domain-containing protein</fullName>
    </recommendedName>
</protein>
<reference evidence="2 3" key="1">
    <citation type="submission" date="2014-03" db="EMBL/GenBank/DDBJ databases">
        <title>Draft genome of the hookworm Oesophagostomum dentatum.</title>
        <authorList>
            <person name="Mitreva M."/>
        </authorList>
    </citation>
    <scope>NUCLEOTIDE SEQUENCE [LARGE SCALE GENOMIC DNA]</scope>
    <source>
        <strain evidence="2 3">OD-Hann</strain>
    </source>
</reference>
<dbReference type="SUPFAM" id="SSF55797">
    <property type="entry name" value="PR-1-like"/>
    <property type="match status" value="1"/>
</dbReference>